<evidence type="ECO:0000313" key="2">
    <source>
        <dbReference type="Proteomes" id="UP000887565"/>
    </source>
</evidence>
<keyword evidence="1" id="KW-1133">Transmembrane helix</keyword>
<keyword evidence="2" id="KW-1185">Reference proteome</keyword>
<keyword evidence="1" id="KW-0812">Transmembrane</keyword>
<organism evidence="2 3">
    <name type="scientific">Romanomermis culicivorax</name>
    <name type="common">Nematode worm</name>
    <dbReference type="NCBI Taxonomy" id="13658"/>
    <lineage>
        <taxon>Eukaryota</taxon>
        <taxon>Metazoa</taxon>
        <taxon>Ecdysozoa</taxon>
        <taxon>Nematoda</taxon>
        <taxon>Enoplea</taxon>
        <taxon>Dorylaimia</taxon>
        <taxon>Mermithida</taxon>
        <taxon>Mermithoidea</taxon>
        <taxon>Mermithidae</taxon>
        <taxon>Romanomermis</taxon>
    </lineage>
</organism>
<evidence type="ECO:0000256" key="1">
    <source>
        <dbReference type="SAM" id="Phobius"/>
    </source>
</evidence>
<sequence>MILIASLVNIPNFFQYRIEPFYDHETNSFRGEQLTTGWIGETCYTIMTAVKFILMFLAPYGVFIIVLILIWIEARVQFWSDNGNEAVST</sequence>
<name>A0A915IUR6_ROMCU</name>
<proteinExistence type="predicted"/>
<accession>A0A915IUR6</accession>
<reference evidence="3" key="1">
    <citation type="submission" date="2022-11" db="UniProtKB">
        <authorList>
            <consortium name="WormBaseParasite"/>
        </authorList>
    </citation>
    <scope>IDENTIFICATION</scope>
</reference>
<protein>
    <submittedName>
        <fullName evidence="3">Uncharacterized protein</fullName>
    </submittedName>
</protein>
<evidence type="ECO:0000313" key="3">
    <source>
        <dbReference type="WBParaSite" id="nRc.2.0.1.t17134-RA"/>
    </source>
</evidence>
<dbReference type="AlphaFoldDB" id="A0A915IUR6"/>
<keyword evidence="1" id="KW-0472">Membrane</keyword>
<feature type="transmembrane region" description="Helical" evidence="1">
    <location>
        <begin position="52"/>
        <end position="72"/>
    </location>
</feature>
<dbReference type="Proteomes" id="UP000887565">
    <property type="component" value="Unplaced"/>
</dbReference>
<dbReference type="WBParaSite" id="nRc.2.0.1.t17134-RA">
    <property type="protein sequence ID" value="nRc.2.0.1.t17134-RA"/>
    <property type="gene ID" value="nRc.2.0.1.g17134"/>
</dbReference>
<dbReference type="Gene3D" id="1.20.1070.10">
    <property type="entry name" value="Rhodopsin 7-helix transmembrane proteins"/>
    <property type="match status" value="1"/>
</dbReference>